<gene>
    <name evidence="2" type="ORF">Ddye_022036</name>
</gene>
<sequence>MRSPPLRHETLVSEYLTGHYDEFFDVYEKLLTSPNYVTRQQSLKVFVANPNKPREVKVILARNHEKLLQLLRNLSAGKGADDEQFEEEKELIIAEIERVSRLPNLDS</sequence>
<dbReference type="AlphaFoldDB" id="A0AAD9U2S9"/>
<protein>
    <submittedName>
        <fullName evidence="2">Uncharacterized protein</fullName>
    </submittedName>
</protein>
<organism evidence="2 3">
    <name type="scientific">Dipteronia dyeriana</name>
    <dbReference type="NCBI Taxonomy" id="168575"/>
    <lineage>
        <taxon>Eukaryota</taxon>
        <taxon>Viridiplantae</taxon>
        <taxon>Streptophyta</taxon>
        <taxon>Embryophyta</taxon>
        <taxon>Tracheophyta</taxon>
        <taxon>Spermatophyta</taxon>
        <taxon>Magnoliopsida</taxon>
        <taxon>eudicotyledons</taxon>
        <taxon>Gunneridae</taxon>
        <taxon>Pentapetalae</taxon>
        <taxon>rosids</taxon>
        <taxon>malvids</taxon>
        <taxon>Sapindales</taxon>
        <taxon>Sapindaceae</taxon>
        <taxon>Hippocastanoideae</taxon>
        <taxon>Acereae</taxon>
        <taxon>Dipteronia</taxon>
    </lineage>
</organism>
<evidence type="ECO:0000313" key="2">
    <source>
        <dbReference type="EMBL" id="KAK2646841.1"/>
    </source>
</evidence>
<keyword evidence="3" id="KW-1185">Reference proteome</keyword>
<evidence type="ECO:0000256" key="1">
    <source>
        <dbReference type="ARBA" id="ARBA00011012"/>
    </source>
</evidence>
<name>A0AAD9U2S9_9ROSI</name>
<reference evidence="2" key="1">
    <citation type="journal article" date="2023" name="Plant J.">
        <title>Genome sequences and population genomics provide insights into the demographic history, inbreeding, and mutation load of two 'living fossil' tree species of Dipteronia.</title>
        <authorList>
            <person name="Feng Y."/>
            <person name="Comes H.P."/>
            <person name="Chen J."/>
            <person name="Zhu S."/>
            <person name="Lu R."/>
            <person name="Zhang X."/>
            <person name="Li P."/>
            <person name="Qiu J."/>
            <person name="Olsen K.M."/>
            <person name="Qiu Y."/>
        </authorList>
    </citation>
    <scope>NUCLEOTIDE SEQUENCE</scope>
    <source>
        <strain evidence="2">KIB01</strain>
    </source>
</reference>
<dbReference type="PANTHER" id="PTHR10182">
    <property type="entry name" value="CALCIUM-BINDING PROTEIN 39-RELATED"/>
    <property type="match status" value="1"/>
</dbReference>
<dbReference type="EMBL" id="JANJYI010000006">
    <property type="protein sequence ID" value="KAK2646841.1"/>
    <property type="molecule type" value="Genomic_DNA"/>
</dbReference>
<dbReference type="Pfam" id="PF08569">
    <property type="entry name" value="Mo25"/>
    <property type="match status" value="1"/>
</dbReference>
<dbReference type="InterPro" id="IPR011989">
    <property type="entry name" value="ARM-like"/>
</dbReference>
<dbReference type="Proteomes" id="UP001280121">
    <property type="component" value="Unassembled WGS sequence"/>
</dbReference>
<dbReference type="PANTHER" id="PTHR10182:SF3">
    <property type="entry name" value="PROTEIN MO25"/>
    <property type="match status" value="1"/>
</dbReference>
<comment type="caution">
    <text evidence="2">The sequence shown here is derived from an EMBL/GenBank/DDBJ whole genome shotgun (WGS) entry which is preliminary data.</text>
</comment>
<comment type="similarity">
    <text evidence="1">Belongs to the Mo25 family.</text>
</comment>
<dbReference type="SUPFAM" id="SSF48371">
    <property type="entry name" value="ARM repeat"/>
    <property type="match status" value="1"/>
</dbReference>
<accession>A0AAD9U2S9</accession>
<dbReference type="GO" id="GO:0035556">
    <property type="term" value="P:intracellular signal transduction"/>
    <property type="evidence" value="ECO:0007669"/>
    <property type="project" value="TreeGrafter"/>
</dbReference>
<dbReference type="InterPro" id="IPR013878">
    <property type="entry name" value="Mo25"/>
</dbReference>
<evidence type="ECO:0000313" key="3">
    <source>
        <dbReference type="Proteomes" id="UP001280121"/>
    </source>
</evidence>
<dbReference type="GO" id="GO:0043539">
    <property type="term" value="F:protein serine/threonine kinase activator activity"/>
    <property type="evidence" value="ECO:0007669"/>
    <property type="project" value="TreeGrafter"/>
</dbReference>
<proteinExistence type="inferred from homology"/>
<dbReference type="InterPro" id="IPR016024">
    <property type="entry name" value="ARM-type_fold"/>
</dbReference>
<dbReference type="Gene3D" id="1.25.10.10">
    <property type="entry name" value="Leucine-rich Repeat Variant"/>
    <property type="match status" value="2"/>
</dbReference>